<evidence type="ECO:0000256" key="1">
    <source>
        <dbReference type="ARBA" id="ARBA00001961"/>
    </source>
</evidence>
<dbReference type="GO" id="GO:0031418">
    <property type="term" value="F:L-ascorbic acid binding"/>
    <property type="evidence" value="ECO:0007669"/>
    <property type="project" value="UniProtKB-KW"/>
</dbReference>
<comment type="cofactor">
    <cofactor evidence="1">
        <name>L-ascorbate</name>
        <dbReference type="ChEBI" id="CHEBI:38290"/>
    </cofactor>
</comment>
<feature type="domain" description="Fe2OG dioxygenase" evidence="8">
    <location>
        <begin position="221"/>
        <end position="315"/>
    </location>
</feature>
<dbReference type="SMART" id="SM00702">
    <property type="entry name" value="P4Hc"/>
    <property type="match status" value="1"/>
</dbReference>
<evidence type="ECO:0000256" key="7">
    <source>
        <dbReference type="SAM" id="SignalP"/>
    </source>
</evidence>
<dbReference type="GO" id="GO:0005506">
    <property type="term" value="F:iron ion binding"/>
    <property type="evidence" value="ECO:0007669"/>
    <property type="project" value="InterPro"/>
</dbReference>
<dbReference type="Pfam" id="PF13640">
    <property type="entry name" value="2OG-FeII_Oxy_3"/>
    <property type="match status" value="1"/>
</dbReference>
<dbReference type="EMBL" id="SWKR01000002">
    <property type="protein sequence ID" value="TKD52163.1"/>
    <property type="molecule type" value="Genomic_DNA"/>
</dbReference>
<evidence type="ECO:0000256" key="5">
    <source>
        <dbReference type="ARBA" id="ARBA00023002"/>
    </source>
</evidence>
<dbReference type="OrthoDB" id="255432at2"/>
<evidence type="ECO:0000259" key="8">
    <source>
        <dbReference type="PROSITE" id="PS51471"/>
    </source>
</evidence>
<dbReference type="Proteomes" id="UP000309138">
    <property type="component" value="Unassembled WGS sequence"/>
</dbReference>
<feature type="chain" id="PRO_5020323783" evidence="7">
    <location>
        <begin position="31"/>
        <end position="341"/>
    </location>
</feature>
<accession>A0A4U1L708</accession>
<gene>
    <name evidence="9" type="ORF">FBR43_07945</name>
</gene>
<keyword evidence="7" id="KW-0732">Signal</keyword>
<dbReference type="Gene3D" id="2.60.120.620">
    <property type="entry name" value="q2cbj1_9rhob like domain"/>
    <property type="match status" value="1"/>
</dbReference>
<dbReference type="InterPro" id="IPR044862">
    <property type="entry name" value="Pro_4_hyd_alph_FE2OG_OXY"/>
</dbReference>
<keyword evidence="6" id="KW-0408">Iron</keyword>
<keyword evidence="10" id="KW-1185">Reference proteome</keyword>
<proteinExistence type="predicted"/>
<evidence type="ECO:0000256" key="3">
    <source>
        <dbReference type="ARBA" id="ARBA00022896"/>
    </source>
</evidence>
<keyword evidence="3" id="KW-0847">Vitamin C</keyword>
<dbReference type="AlphaFoldDB" id="A0A4U1L708"/>
<keyword evidence="2" id="KW-0479">Metal-binding</keyword>
<keyword evidence="4" id="KW-0223">Dioxygenase</keyword>
<evidence type="ECO:0000256" key="4">
    <source>
        <dbReference type="ARBA" id="ARBA00022964"/>
    </source>
</evidence>
<comment type="caution">
    <text evidence="9">The sequence shown here is derived from an EMBL/GenBank/DDBJ whole genome shotgun (WGS) entry which is preliminary data.</text>
</comment>
<keyword evidence="5" id="KW-0560">Oxidoreductase</keyword>
<dbReference type="GO" id="GO:0016705">
    <property type="term" value="F:oxidoreductase activity, acting on paired donors, with incorporation or reduction of molecular oxygen"/>
    <property type="evidence" value="ECO:0007669"/>
    <property type="project" value="InterPro"/>
</dbReference>
<name>A0A4U1L708_9SPHN</name>
<reference evidence="9 10" key="1">
    <citation type="submission" date="2019-04" db="EMBL/GenBank/DDBJ databases">
        <authorList>
            <person name="Yang Y."/>
            <person name="Wei D."/>
        </authorList>
    </citation>
    <scope>NUCLEOTIDE SEQUENCE [LARGE SCALE GENOMIC DNA]</scope>
    <source>
        <strain evidence="9 10">L-1-4w-11</strain>
    </source>
</reference>
<dbReference type="PROSITE" id="PS51471">
    <property type="entry name" value="FE2OG_OXY"/>
    <property type="match status" value="1"/>
</dbReference>
<protein>
    <submittedName>
        <fullName evidence="9">2OG-Fe(II) oxygenase</fullName>
    </submittedName>
</protein>
<dbReference type="InterPro" id="IPR006620">
    <property type="entry name" value="Pro_4_hyd_alph"/>
</dbReference>
<organism evidence="9 10">
    <name type="scientific">Sphingomonas baiyangensis</name>
    <dbReference type="NCBI Taxonomy" id="2572576"/>
    <lineage>
        <taxon>Bacteria</taxon>
        <taxon>Pseudomonadati</taxon>
        <taxon>Pseudomonadota</taxon>
        <taxon>Alphaproteobacteria</taxon>
        <taxon>Sphingomonadales</taxon>
        <taxon>Sphingomonadaceae</taxon>
        <taxon>Sphingomonas</taxon>
    </lineage>
</organism>
<feature type="signal peptide" evidence="7">
    <location>
        <begin position="1"/>
        <end position="30"/>
    </location>
</feature>
<evidence type="ECO:0000256" key="6">
    <source>
        <dbReference type="ARBA" id="ARBA00023004"/>
    </source>
</evidence>
<sequence length="341" mass="36505">MLNLSSSAGAPQLVALIGSAAVAAASEALALLATADARLAAAGVACRTVTIDPRDLTAGRVATRNAMIAIDDRDRSVSVAFGACAGEGDDVKYAPCVLLLDRRLQVVGRYRLVEIATAIADVIALAGDADPGIDAPVLTVPRLFEPELCGALIAAYEGGQQTESGFMRDIDGRTTLVMDASFKRRRDHPIEDARLRSAIAARVHARLVPAIKRAFQFDVTRIERYMVAAYDADSGGYFRPHRDNTTHGTAHRRFAVTINLNSDYDGGDLRFPEFGTRTHRAPEGGAVVFSCSLQHEATRVTRGRRYACLPFLYDDAAAAIRAENQSRLAEGVPVYSAGEAS</sequence>
<dbReference type="InterPro" id="IPR005123">
    <property type="entry name" value="Oxoglu/Fe-dep_dioxygenase_dom"/>
</dbReference>
<evidence type="ECO:0000313" key="10">
    <source>
        <dbReference type="Proteomes" id="UP000309138"/>
    </source>
</evidence>
<evidence type="ECO:0000256" key="2">
    <source>
        <dbReference type="ARBA" id="ARBA00022723"/>
    </source>
</evidence>
<evidence type="ECO:0000313" key="9">
    <source>
        <dbReference type="EMBL" id="TKD52163.1"/>
    </source>
</evidence>
<dbReference type="GO" id="GO:0051213">
    <property type="term" value="F:dioxygenase activity"/>
    <property type="evidence" value="ECO:0007669"/>
    <property type="project" value="UniProtKB-KW"/>
</dbReference>